<dbReference type="Proteomes" id="UP000323000">
    <property type="component" value="Chromosome 1"/>
</dbReference>
<dbReference type="OrthoDB" id="1894403at2759"/>
<protein>
    <submittedName>
        <fullName evidence="1">Uncharacterized protein</fullName>
    </submittedName>
</protein>
<reference evidence="2" key="1">
    <citation type="journal article" date="2019" name="Gigascience">
        <title>De novo genome assembly of the endangered Acer yangbiense, a plant species with extremely small populations endemic to Yunnan Province, China.</title>
        <authorList>
            <person name="Yang J."/>
            <person name="Wariss H.M."/>
            <person name="Tao L."/>
            <person name="Zhang R."/>
            <person name="Yun Q."/>
            <person name="Hollingsworth P."/>
            <person name="Dao Z."/>
            <person name="Luo G."/>
            <person name="Guo H."/>
            <person name="Ma Y."/>
            <person name="Sun W."/>
        </authorList>
    </citation>
    <scope>NUCLEOTIDE SEQUENCE [LARGE SCALE GENOMIC DNA]</scope>
    <source>
        <strain evidence="2">cv. Malutang</strain>
    </source>
</reference>
<dbReference type="EMBL" id="VAHF01000001">
    <property type="protein sequence ID" value="TXG73213.1"/>
    <property type="molecule type" value="Genomic_DNA"/>
</dbReference>
<comment type="caution">
    <text evidence="1">The sequence shown here is derived from an EMBL/GenBank/DDBJ whole genome shotgun (WGS) entry which is preliminary data.</text>
</comment>
<gene>
    <name evidence="1" type="ORF">EZV62_001792</name>
</gene>
<sequence length="479" mass="53833">MDEDDQDLAFCSSYPPFMVSLAPFTLSTPSSTTRRLSSHFSPPTHPVSSSERRLAWVSLQGRLVNAEEASSSRAIKGGLRREEAAAWELFTPIQRFLIVAVIGVAVAESKKNLVISQLRKSVEFRDQVLLSMQQKLDNLCEQLYFVKDQPGIKANVSSNGKAESLINESFGQDKINFVDCGCWLCDQHHDLNELAGHSVTKTSGGDEMLPYKMNHATEAEQEERRMSDLSDWASSVTSTAEIQIIRYPAVTSFAIEQDFFNLRKECEEKDATIKELTTFIQSSNVTGSKRVSELEEIIRRKNMIITRLKKDMVVLEQKVRNLDDCRRDGYRLCSKVNASKFFPYSPAVLIQLESSSPHPARVQSKLFEQTSDPIGTGIGIRRLREDLDPSRISSFARSNCFICGMSSSPFLLLNHISSNRTNVRGDGRDDERKEEEDVVAEIFSTLVKMAVGRFWLVKAATRVWSPSPVMELVLVDGDP</sequence>
<evidence type="ECO:0000313" key="2">
    <source>
        <dbReference type="Proteomes" id="UP000323000"/>
    </source>
</evidence>
<dbReference type="PANTHER" id="PTHR35507">
    <property type="entry name" value="OS09G0488600 PROTEIN"/>
    <property type="match status" value="1"/>
</dbReference>
<evidence type="ECO:0000313" key="1">
    <source>
        <dbReference type="EMBL" id="TXG73213.1"/>
    </source>
</evidence>
<accession>A0A5C7IVF2</accession>
<dbReference type="AlphaFoldDB" id="A0A5C7IVF2"/>
<organism evidence="1 2">
    <name type="scientific">Acer yangbiense</name>
    <dbReference type="NCBI Taxonomy" id="1000413"/>
    <lineage>
        <taxon>Eukaryota</taxon>
        <taxon>Viridiplantae</taxon>
        <taxon>Streptophyta</taxon>
        <taxon>Embryophyta</taxon>
        <taxon>Tracheophyta</taxon>
        <taxon>Spermatophyta</taxon>
        <taxon>Magnoliopsida</taxon>
        <taxon>eudicotyledons</taxon>
        <taxon>Gunneridae</taxon>
        <taxon>Pentapetalae</taxon>
        <taxon>rosids</taxon>
        <taxon>malvids</taxon>
        <taxon>Sapindales</taxon>
        <taxon>Sapindaceae</taxon>
        <taxon>Hippocastanoideae</taxon>
        <taxon>Acereae</taxon>
        <taxon>Acer</taxon>
    </lineage>
</organism>
<keyword evidence="2" id="KW-1185">Reference proteome</keyword>
<proteinExistence type="predicted"/>
<name>A0A5C7IVF2_9ROSI</name>
<dbReference type="PANTHER" id="PTHR35507:SF1">
    <property type="entry name" value="TMF_TATA_BD DOMAIN-CONTAINING PROTEIN"/>
    <property type="match status" value="1"/>
</dbReference>